<name>A0A816A0U0_9BILA</name>
<keyword evidence="4" id="KW-1185">Reference proteome</keyword>
<reference evidence="2" key="1">
    <citation type="submission" date="2021-02" db="EMBL/GenBank/DDBJ databases">
        <authorList>
            <person name="Nowell W R."/>
        </authorList>
    </citation>
    <scope>NUCLEOTIDE SEQUENCE</scope>
</reference>
<dbReference type="Proteomes" id="UP000681722">
    <property type="component" value="Unassembled WGS sequence"/>
</dbReference>
<feature type="compositionally biased region" description="Basic residues" evidence="1">
    <location>
        <begin position="144"/>
        <end position="165"/>
    </location>
</feature>
<organism evidence="2 4">
    <name type="scientific">Didymodactylos carnosus</name>
    <dbReference type="NCBI Taxonomy" id="1234261"/>
    <lineage>
        <taxon>Eukaryota</taxon>
        <taxon>Metazoa</taxon>
        <taxon>Spiralia</taxon>
        <taxon>Gnathifera</taxon>
        <taxon>Rotifera</taxon>
        <taxon>Eurotatoria</taxon>
        <taxon>Bdelloidea</taxon>
        <taxon>Philodinida</taxon>
        <taxon>Philodinidae</taxon>
        <taxon>Didymodactylos</taxon>
    </lineage>
</organism>
<protein>
    <submittedName>
        <fullName evidence="2">Uncharacterized protein</fullName>
    </submittedName>
</protein>
<dbReference type="AlphaFoldDB" id="A0A816A0U0"/>
<feature type="region of interest" description="Disordered" evidence="1">
    <location>
        <begin position="141"/>
        <end position="165"/>
    </location>
</feature>
<gene>
    <name evidence="2" type="ORF">GPM918_LOCUS41628</name>
    <name evidence="3" type="ORF">SRO942_LOCUS42713</name>
</gene>
<evidence type="ECO:0000313" key="2">
    <source>
        <dbReference type="EMBL" id="CAF1589028.1"/>
    </source>
</evidence>
<dbReference type="EMBL" id="CAJOBC010099364">
    <property type="protein sequence ID" value="CAF4460271.1"/>
    <property type="molecule type" value="Genomic_DNA"/>
</dbReference>
<evidence type="ECO:0000256" key="1">
    <source>
        <dbReference type="SAM" id="MobiDB-lite"/>
    </source>
</evidence>
<proteinExistence type="predicted"/>
<accession>A0A816A0U0</accession>
<evidence type="ECO:0000313" key="4">
    <source>
        <dbReference type="Proteomes" id="UP000663829"/>
    </source>
</evidence>
<sequence>MARKFNKTYSDFEITLALNKLQTTKLIKFIDTVEIEQLPAEQFSFVSKKKSTISATTATTSVPDLNTSEWDKDTSMSLNDSSSLLLPLNTSVWDHNATIRMDLSRASESTIEVATTSLSSLTPRAGQLLTREEALRQMREKGQRAAKKVKPVQKRTSVKQKKNSKAKKLSTIEDGMLCCLIS</sequence>
<comment type="caution">
    <text evidence="2">The sequence shown here is derived from an EMBL/GenBank/DDBJ whole genome shotgun (WGS) entry which is preliminary data.</text>
</comment>
<evidence type="ECO:0000313" key="3">
    <source>
        <dbReference type="EMBL" id="CAF4460271.1"/>
    </source>
</evidence>
<dbReference type="EMBL" id="CAJNOQ010033251">
    <property type="protein sequence ID" value="CAF1589028.1"/>
    <property type="molecule type" value="Genomic_DNA"/>
</dbReference>
<dbReference type="Proteomes" id="UP000663829">
    <property type="component" value="Unassembled WGS sequence"/>
</dbReference>